<reference evidence="3 4" key="1">
    <citation type="journal article" date="2016" name="Mol. Biol. Evol.">
        <title>Comparative Genomics of Early-Diverging Mushroom-Forming Fungi Provides Insights into the Origins of Lignocellulose Decay Capabilities.</title>
        <authorList>
            <person name="Nagy L.G."/>
            <person name="Riley R."/>
            <person name="Tritt A."/>
            <person name="Adam C."/>
            <person name="Daum C."/>
            <person name="Floudas D."/>
            <person name="Sun H."/>
            <person name="Yadav J.S."/>
            <person name="Pangilinan J."/>
            <person name="Larsson K.H."/>
            <person name="Matsuura K."/>
            <person name="Barry K."/>
            <person name="Labutti K."/>
            <person name="Kuo R."/>
            <person name="Ohm R.A."/>
            <person name="Bhattacharya S.S."/>
            <person name="Shirouzu T."/>
            <person name="Yoshinaga Y."/>
            <person name="Martin F.M."/>
            <person name="Grigoriev I.V."/>
            <person name="Hibbett D.S."/>
        </authorList>
    </citation>
    <scope>NUCLEOTIDE SEQUENCE [LARGE SCALE GENOMIC DNA]</scope>
    <source>
        <strain evidence="3 4">HHB12029</strain>
    </source>
</reference>
<protein>
    <recommendedName>
        <fullName evidence="2">DUF6533 domain-containing protein</fullName>
    </recommendedName>
</protein>
<organism evidence="3 4">
    <name type="scientific">Exidia glandulosa HHB12029</name>
    <dbReference type="NCBI Taxonomy" id="1314781"/>
    <lineage>
        <taxon>Eukaryota</taxon>
        <taxon>Fungi</taxon>
        <taxon>Dikarya</taxon>
        <taxon>Basidiomycota</taxon>
        <taxon>Agaricomycotina</taxon>
        <taxon>Agaricomycetes</taxon>
        <taxon>Auriculariales</taxon>
        <taxon>Exidiaceae</taxon>
        <taxon>Exidia</taxon>
    </lineage>
</organism>
<accession>A0A166N096</accession>
<feature type="transmembrane region" description="Helical" evidence="1">
    <location>
        <begin position="245"/>
        <end position="263"/>
    </location>
</feature>
<keyword evidence="4" id="KW-1185">Reference proteome</keyword>
<gene>
    <name evidence="3" type="ORF">EXIGLDRAFT_847356</name>
</gene>
<proteinExistence type="predicted"/>
<dbReference type="InParanoid" id="A0A166N096"/>
<feature type="transmembrane region" description="Helical" evidence="1">
    <location>
        <begin position="70"/>
        <end position="95"/>
    </location>
</feature>
<dbReference type="EMBL" id="KV426822">
    <property type="protein sequence ID" value="KZV78612.1"/>
    <property type="molecule type" value="Genomic_DNA"/>
</dbReference>
<feature type="transmembrane region" description="Helical" evidence="1">
    <location>
        <begin position="31"/>
        <end position="50"/>
    </location>
</feature>
<dbReference type="InterPro" id="IPR045340">
    <property type="entry name" value="DUF6533"/>
</dbReference>
<dbReference type="Proteomes" id="UP000077266">
    <property type="component" value="Unassembled WGS sequence"/>
</dbReference>
<sequence length="328" mass="36435">MTSNFTALASELLNEPPAALAGRGLIPDDILFLPASCLAAFAWVLHDYALTLRDEVVLVWRQRIRSAAFLFLWVRYMGLLILGTLMVVFLTVGSAEADFADEPATVLYIWTPLSQFALFWAVEIILQCRIYALYGSRRLAIINGVFFVLEQVLMIVLWLFIPVRNCTGQLATEVGVGCVLMPIYWVPALAFELWLAFLAFRKLKFSGWGRDLFSVVVQDSVIYFALIAIVMIIHLASAFHTLDGFVLPFLVAGQTIGGSRLVLQLRKAYYEGPNNTSASAVRARKRGLSTLVDESFYAPPSRMSHTEGGTYESVALQTFRRPAGYGAA</sequence>
<feature type="transmembrane region" description="Helical" evidence="1">
    <location>
        <begin position="181"/>
        <end position="200"/>
    </location>
</feature>
<dbReference type="AlphaFoldDB" id="A0A166N096"/>
<evidence type="ECO:0000313" key="3">
    <source>
        <dbReference type="EMBL" id="KZV78612.1"/>
    </source>
</evidence>
<dbReference type="OrthoDB" id="3256800at2759"/>
<feature type="domain" description="DUF6533" evidence="2">
    <location>
        <begin position="36"/>
        <end position="80"/>
    </location>
</feature>
<dbReference type="Pfam" id="PF20151">
    <property type="entry name" value="DUF6533"/>
    <property type="match status" value="1"/>
</dbReference>
<feature type="transmembrane region" description="Helical" evidence="1">
    <location>
        <begin position="138"/>
        <end position="161"/>
    </location>
</feature>
<evidence type="ECO:0000259" key="2">
    <source>
        <dbReference type="Pfam" id="PF20151"/>
    </source>
</evidence>
<evidence type="ECO:0000256" key="1">
    <source>
        <dbReference type="SAM" id="Phobius"/>
    </source>
</evidence>
<keyword evidence="1" id="KW-0812">Transmembrane</keyword>
<name>A0A166N096_EXIGL</name>
<feature type="transmembrane region" description="Helical" evidence="1">
    <location>
        <begin position="221"/>
        <end position="239"/>
    </location>
</feature>
<keyword evidence="1" id="KW-1133">Transmembrane helix</keyword>
<feature type="transmembrane region" description="Helical" evidence="1">
    <location>
        <begin position="107"/>
        <end position="126"/>
    </location>
</feature>
<evidence type="ECO:0000313" key="4">
    <source>
        <dbReference type="Proteomes" id="UP000077266"/>
    </source>
</evidence>
<keyword evidence="1" id="KW-0472">Membrane</keyword>